<dbReference type="AlphaFoldDB" id="K1R6N8"/>
<evidence type="ECO:0000313" key="1">
    <source>
        <dbReference type="EMBL" id="EKC29611.1"/>
    </source>
</evidence>
<dbReference type="InParanoid" id="K1R6N8"/>
<dbReference type="EMBL" id="JH819194">
    <property type="protein sequence ID" value="EKC29611.1"/>
    <property type="molecule type" value="Genomic_DNA"/>
</dbReference>
<gene>
    <name evidence="1" type="ORF">CGI_10027398</name>
</gene>
<organism evidence="1">
    <name type="scientific">Magallana gigas</name>
    <name type="common">Pacific oyster</name>
    <name type="synonym">Crassostrea gigas</name>
    <dbReference type="NCBI Taxonomy" id="29159"/>
    <lineage>
        <taxon>Eukaryota</taxon>
        <taxon>Metazoa</taxon>
        <taxon>Spiralia</taxon>
        <taxon>Lophotrochozoa</taxon>
        <taxon>Mollusca</taxon>
        <taxon>Bivalvia</taxon>
        <taxon>Autobranchia</taxon>
        <taxon>Pteriomorphia</taxon>
        <taxon>Ostreida</taxon>
        <taxon>Ostreoidea</taxon>
        <taxon>Ostreidae</taxon>
        <taxon>Magallana</taxon>
    </lineage>
</organism>
<protein>
    <submittedName>
        <fullName evidence="1">Uncharacterized protein</fullName>
    </submittedName>
</protein>
<proteinExistence type="predicted"/>
<name>K1R6N8_MAGGI</name>
<reference evidence="1" key="1">
    <citation type="journal article" date="2012" name="Nature">
        <title>The oyster genome reveals stress adaptation and complexity of shell formation.</title>
        <authorList>
            <person name="Zhang G."/>
            <person name="Fang X."/>
            <person name="Guo X."/>
            <person name="Li L."/>
            <person name="Luo R."/>
            <person name="Xu F."/>
            <person name="Yang P."/>
            <person name="Zhang L."/>
            <person name="Wang X."/>
            <person name="Qi H."/>
            <person name="Xiong Z."/>
            <person name="Que H."/>
            <person name="Xie Y."/>
            <person name="Holland P.W."/>
            <person name="Paps J."/>
            <person name="Zhu Y."/>
            <person name="Wu F."/>
            <person name="Chen Y."/>
            <person name="Wang J."/>
            <person name="Peng C."/>
            <person name="Meng J."/>
            <person name="Yang L."/>
            <person name="Liu J."/>
            <person name="Wen B."/>
            <person name="Zhang N."/>
            <person name="Huang Z."/>
            <person name="Zhu Q."/>
            <person name="Feng Y."/>
            <person name="Mount A."/>
            <person name="Hedgecock D."/>
            <person name="Xu Z."/>
            <person name="Liu Y."/>
            <person name="Domazet-Loso T."/>
            <person name="Du Y."/>
            <person name="Sun X."/>
            <person name="Zhang S."/>
            <person name="Liu B."/>
            <person name="Cheng P."/>
            <person name="Jiang X."/>
            <person name="Li J."/>
            <person name="Fan D."/>
            <person name="Wang W."/>
            <person name="Fu W."/>
            <person name="Wang T."/>
            <person name="Wang B."/>
            <person name="Zhang J."/>
            <person name="Peng Z."/>
            <person name="Li Y."/>
            <person name="Li N."/>
            <person name="Wang J."/>
            <person name="Chen M."/>
            <person name="He Y."/>
            <person name="Tan F."/>
            <person name="Song X."/>
            <person name="Zheng Q."/>
            <person name="Huang R."/>
            <person name="Yang H."/>
            <person name="Du X."/>
            <person name="Chen L."/>
            <person name="Yang M."/>
            <person name="Gaffney P.M."/>
            <person name="Wang S."/>
            <person name="Luo L."/>
            <person name="She Z."/>
            <person name="Ming Y."/>
            <person name="Huang W."/>
            <person name="Zhang S."/>
            <person name="Huang B."/>
            <person name="Zhang Y."/>
            <person name="Qu T."/>
            <person name="Ni P."/>
            <person name="Miao G."/>
            <person name="Wang J."/>
            <person name="Wang Q."/>
            <person name="Steinberg C.E."/>
            <person name="Wang H."/>
            <person name="Li N."/>
            <person name="Qian L."/>
            <person name="Zhang G."/>
            <person name="Li Y."/>
            <person name="Yang H."/>
            <person name="Liu X."/>
            <person name="Wang J."/>
            <person name="Yin Y."/>
            <person name="Wang J."/>
        </authorList>
    </citation>
    <scope>NUCLEOTIDE SEQUENCE [LARGE SCALE GENOMIC DNA]</scope>
    <source>
        <strain evidence="1">05x7-T-G4-1.051#20</strain>
    </source>
</reference>
<dbReference type="HOGENOM" id="CLU_2063714_0_0_1"/>
<accession>K1R6N8</accession>
<sequence length="119" mass="13549">MVLRFVFTVVCLIGGLHDVISRQGCCGPKQWTGVAIQKLGRYDHDLDVASLADISTNVAYDYVAKKISLQQKIHNITTDNTDLVHVIYDFKQLQNGDKKDLYPDFEYDKKPRLGPNFMN</sequence>